<sequence>MMLLGHLTARSDVYSFGVSSVAATDTPSSSSCTHRMHHRLVSTVGPGSCRSPNPHYPPGGTAVRVR</sequence>
<feature type="region of interest" description="Disordered" evidence="1">
    <location>
        <begin position="43"/>
        <end position="66"/>
    </location>
</feature>
<comment type="caution">
    <text evidence="2">The sequence shown here is derived from an EMBL/GenBank/DDBJ whole genome shotgun (WGS) entry which is preliminary data.</text>
</comment>
<name>A0AAV3PIX7_LITER</name>
<evidence type="ECO:0000313" key="2">
    <source>
        <dbReference type="EMBL" id="GAA0149982.1"/>
    </source>
</evidence>
<keyword evidence="3" id="KW-1185">Reference proteome</keyword>
<dbReference type="Proteomes" id="UP001454036">
    <property type="component" value="Unassembled WGS sequence"/>
</dbReference>
<protein>
    <submittedName>
        <fullName evidence="2">Uncharacterized protein</fullName>
    </submittedName>
</protein>
<dbReference type="EMBL" id="BAABME010017416">
    <property type="protein sequence ID" value="GAA0149982.1"/>
    <property type="molecule type" value="Genomic_DNA"/>
</dbReference>
<accession>A0AAV3PIX7</accession>
<evidence type="ECO:0000313" key="3">
    <source>
        <dbReference type="Proteomes" id="UP001454036"/>
    </source>
</evidence>
<organism evidence="2 3">
    <name type="scientific">Lithospermum erythrorhizon</name>
    <name type="common">Purple gromwell</name>
    <name type="synonym">Lithospermum officinale var. erythrorhizon</name>
    <dbReference type="NCBI Taxonomy" id="34254"/>
    <lineage>
        <taxon>Eukaryota</taxon>
        <taxon>Viridiplantae</taxon>
        <taxon>Streptophyta</taxon>
        <taxon>Embryophyta</taxon>
        <taxon>Tracheophyta</taxon>
        <taxon>Spermatophyta</taxon>
        <taxon>Magnoliopsida</taxon>
        <taxon>eudicotyledons</taxon>
        <taxon>Gunneridae</taxon>
        <taxon>Pentapetalae</taxon>
        <taxon>asterids</taxon>
        <taxon>lamiids</taxon>
        <taxon>Boraginales</taxon>
        <taxon>Boraginaceae</taxon>
        <taxon>Boraginoideae</taxon>
        <taxon>Lithospermeae</taxon>
        <taxon>Lithospermum</taxon>
    </lineage>
</organism>
<reference evidence="2 3" key="1">
    <citation type="submission" date="2024-01" db="EMBL/GenBank/DDBJ databases">
        <title>The complete chloroplast genome sequence of Lithospermum erythrorhizon: insights into the phylogenetic relationship among Boraginaceae species and the maternal lineages of purple gromwells.</title>
        <authorList>
            <person name="Okada T."/>
            <person name="Watanabe K."/>
        </authorList>
    </citation>
    <scope>NUCLEOTIDE SEQUENCE [LARGE SCALE GENOMIC DNA]</scope>
</reference>
<proteinExistence type="predicted"/>
<evidence type="ECO:0000256" key="1">
    <source>
        <dbReference type="SAM" id="MobiDB-lite"/>
    </source>
</evidence>
<gene>
    <name evidence="2" type="ORF">LIER_37041</name>
</gene>
<dbReference type="AlphaFoldDB" id="A0AAV3PIX7"/>